<dbReference type="OrthoDB" id="9815677at2"/>
<name>A0A1H0AVA8_ALLAB</name>
<protein>
    <recommendedName>
        <fullName evidence="2">Copper homeostasis protein cutC homolog</fullName>
    </recommendedName>
</protein>
<dbReference type="SUPFAM" id="SSF110395">
    <property type="entry name" value="CutC-like"/>
    <property type="match status" value="1"/>
</dbReference>
<evidence type="ECO:0000256" key="1">
    <source>
        <dbReference type="ARBA" id="ARBA00007768"/>
    </source>
</evidence>
<dbReference type="InterPro" id="IPR036822">
    <property type="entry name" value="CutC-like_dom_sf"/>
</dbReference>
<dbReference type="STRING" id="211114.SAMN04489726_6295"/>
<dbReference type="AlphaFoldDB" id="A0A1H0AVA8"/>
<dbReference type="RefSeq" id="WP_030433713.1">
    <property type="nucleotide sequence ID" value="NZ_JOEF01000052.1"/>
</dbReference>
<comment type="similarity">
    <text evidence="1">Belongs to the CutC family.</text>
</comment>
<dbReference type="eggNOG" id="COG3142">
    <property type="taxonomic scope" value="Bacteria"/>
</dbReference>
<dbReference type="InterPro" id="IPR005627">
    <property type="entry name" value="CutC-like"/>
</dbReference>
<dbReference type="Pfam" id="PF03932">
    <property type="entry name" value="CutC"/>
    <property type="match status" value="1"/>
</dbReference>
<dbReference type="PANTHER" id="PTHR12598">
    <property type="entry name" value="COPPER HOMEOSTASIS PROTEIN CUTC"/>
    <property type="match status" value="1"/>
</dbReference>
<gene>
    <name evidence="3" type="ORF">SAMN04489726_6295</name>
</gene>
<evidence type="ECO:0000313" key="3">
    <source>
        <dbReference type="EMBL" id="SDN37271.1"/>
    </source>
</evidence>
<dbReference type="GO" id="GO:0005507">
    <property type="term" value="F:copper ion binding"/>
    <property type="evidence" value="ECO:0007669"/>
    <property type="project" value="TreeGrafter"/>
</dbReference>
<dbReference type="Proteomes" id="UP000183376">
    <property type="component" value="Chromosome I"/>
</dbReference>
<evidence type="ECO:0000256" key="2">
    <source>
        <dbReference type="ARBA" id="ARBA00019014"/>
    </source>
</evidence>
<dbReference type="Gene3D" id="3.20.20.380">
    <property type="entry name" value="Copper homeostasis (CutC) domain"/>
    <property type="match status" value="1"/>
</dbReference>
<keyword evidence="4" id="KW-1185">Reference proteome</keyword>
<dbReference type="PANTHER" id="PTHR12598:SF0">
    <property type="entry name" value="COPPER HOMEOSTASIS PROTEIN CUTC HOMOLOG"/>
    <property type="match status" value="1"/>
</dbReference>
<proteinExistence type="inferred from homology"/>
<evidence type="ECO:0000313" key="4">
    <source>
        <dbReference type="Proteomes" id="UP000183376"/>
    </source>
</evidence>
<accession>A0A1H0AVA8</accession>
<organism evidence="3 4">
    <name type="scientific">Allokutzneria albata</name>
    <name type="common">Kibdelosporangium albatum</name>
    <dbReference type="NCBI Taxonomy" id="211114"/>
    <lineage>
        <taxon>Bacteria</taxon>
        <taxon>Bacillati</taxon>
        <taxon>Actinomycetota</taxon>
        <taxon>Actinomycetes</taxon>
        <taxon>Pseudonocardiales</taxon>
        <taxon>Pseudonocardiaceae</taxon>
        <taxon>Allokutzneria</taxon>
    </lineage>
</organism>
<reference evidence="3 4" key="1">
    <citation type="submission" date="2016-10" db="EMBL/GenBank/DDBJ databases">
        <authorList>
            <person name="de Groot N.N."/>
        </authorList>
    </citation>
    <scope>NUCLEOTIDE SEQUENCE [LARGE SCALE GENOMIC DNA]</scope>
    <source>
        <strain evidence="3 4">DSM 44149</strain>
    </source>
</reference>
<sequence length="225" mass="23723">MLEVIALDPTDAEAAQAGGADRLELVSEMAAGGLTPSVEVTRAVLAATTLPVRVMLRDRDGYLPADLGALRKSAAELRAAGATEFVLGFLRQDGNIDLDACRDLLTELDGCRWTFHRALDNSADPLLSWAEVENLGADTVLASGSPSGVEQGMPVLRELALRQEPLRLLVGGGLKREHVAPLGAAGVRAFHVGSAVRPQGWAGAVDANSVREWAQLCHGEARTTV</sequence>
<dbReference type="EMBL" id="LT629701">
    <property type="protein sequence ID" value="SDN37271.1"/>
    <property type="molecule type" value="Genomic_DNA"/>
</dbReference>